<protein>
    <submittedName>
        <fullName evidence="1">Transcriptional regulator</fullName>
    </submittedName>
</protein>
<dbReference type="AlphaFoldDB" id="A0A515EW37"/>
<reference evidence="2" key="2">
    <citation type="journal article" date="2020" name="Int. J. Syst. Evol. Microbiol.">
        <title>Genomic insights into a novel species Rhodoferax aquaticus sp. nov., isolated from freshwater.</title>
        <authorList>
            <person name="Li T."/>
            <person name="Zhuo Y."/>
            <person name="Jin C.Z."/>
            <person name="Wu X."/>
            <person name="Ko S.R."/>
            <person name="Jin F.J."/>
            <person name="Ahn C.Y."/>
            <person name="Oh H.M."/>
            <person name="Lee H.G."/>
            <person name="Jin L."/>
        </authorList>
    </citation>
    <scope>NUCLEOTIDE SEQUENCE [LARGE SCALE GENOMIC DNA]</scope>
    <source>
        <strain evidence="2">Gr-4</strain>
    </source>
</reference>
<dbReference type="GO" id="GO:0003677">
    <property type="term" value="F:DNA binding"/>
    <property type="evidence" value="ECO:0007669"/>
    <property type="project" value="InterPro"/>
</dbReference>
<sequence length="59" mass="6481">MRLGLVIRKKREYFDLLQDSLSSGTSLHRTYIGAGECGEKNLTLRNAICFAGGFADEAS</sequence>
<name>A0A515EW37_9BURK</name>
<proteinExistence type="predicted"/>
<reference evidence="2" key="1">
    <citation type="submission" date="2019-02" db="EMBL/GenBank/DDBJ databases">
        <title>Complete genome sequence of Rhodoferax sp. Gr-4.</title>
        <authorList>
            <person name="Jin L."/>
        </authorList>
    </citation>
    <scope>NUCLEOTIDE SEQUENCE [LARGE SCALE GENOMIC DNA]</scope>
    <source>
        <strain evidence="2">Gr-4</strain>
    </source>
</reference>
<dbReference type="InterPro" id="IPR010982">
    <property type="entry name" value="Lambda_DNA-bd_dom_sf"/>
</dbReference>
<organism evidence="1 2">
    <name type="scientific">Rhodoferax aquaticus</name>
    <dbReference type="NCBI Taxonomy" id="2527691"/>
    <lineage>
        <taxon>Bacteria</taxon>
        <taxon>Pseudomonadati</taxon>
        <taxon>Pseudomonadota</taxon>
        <taxon>Betaproteobacteria</taxon>
        <taxon>Burkholderiales</taxon>
        <taxon>Comamonadaceae</taxon>
        <taxon>Rhodoferax</taxon>
    </lineage>
</organism>
<gene>
    <name evidence="1" type="ORF">EXZ61_19395</name>
</gene>
<evidence type="ECO:0000313" key="1">
    <source>
        <dbReference type="EMBL" id="QDL56885.1"/>
    </source>
</evidence>
<dbReference type="KEGG" id="rhg:EXZ61_19395"/>
<accession>A0A515EW37</accession>
<evidence type="ECO:0000313" key="2">
    <source>
        <dbReference type="Proteomes" id="UP000317365"/>
    </source>
</evidence>
<dbReference type="SUPFAM" id="SSF47413">
    <property type="entry name" value="lambda repressor-like DNA-binding domains"/>
    <property type="match status" value="1"/>
</dbReference>
<dbReference type="EMBL" id="CP036282">
    <property type="protein sequence ID" value="QDL56885.1"/>
    <property type="molecule type" value="Genomic_DNA"/>
</dbReference>
<dbReference type="Proteomes" id="UP000317365">
    <property type="component" value="Chromosome"/>
</dbReference>
<keyword evidence="2" id="KW-1185">Reference proteome</keyword>